<evidence type="ECO:0000313" key="1">
    <source>
        <dbReference type="EMBL" id="TNN58375.1"/>
    </source>
</evidence>
<accession>A0A4Z2GZ53</accession>
<organism evidence="1 2">
    <name type="scientific">Liparis tanakae</name>
    <name type="common">Tanaka's snailfish</name>
    <dbReference type="NCBI Taxonomy" id="230148"/>
    <lineage>
        <taxon>Eukaryota</taxon>
        <taxon>Metazoa</taxon>
        <taxon>Chordata</taxon>
        <taxon>Craniata</taxon>
        <taxon>Vertebrata</taxon>
        <taxon>Euteleostomi</taxon>
        <taxon>Actinopterygii</taxon>
        <taxon>Neopterygii</taxon>
        <taxon>Teleostei</taxon>
        <taxon>Neoteleostei</taxon>
        <taxon>Acanthomorphata</taxon>
        <taxon>Eupercaria</taxon>
        <taxon>Perciformes</taxon>
        <taxon>Cottioidei</taxon>
        <taxon>Cottales</taxon>
        <taxon>Liparidae</taxon>
        <taxon>Liparis</taxon>
    </lineage>
</organism>
<dbReference type="EMBL" id="SRLO01000380">
    <property type="protein sequence ID" value="TNN58375.1"/>
    <property type="molecule type" value="Genomic_DNA"/>
</dbReference>
<dbReference type="AlphaFoldDB" id="A0A4Z2GZ53"/>
<protein>
    <submittedName>
        <fullName evidence="1">Uncharacterized protein</fullName>
    </submittedName>
</protein>
<name>A0A4Z2GZ53_9TELE</name>
<proteinExistence type="predicted"/>
<keyword evidence="2" id="KW-1185">Reference proteome</keyword>
<gene>
    <name evidence="1" type="ORF">EYF80_031386</name>
</gene>
<sequence>MRLASISPGGERVRLWGLLLLADSGQHLGGVLHLFCWRRAKDGGLWVEVLFSQATLKGEKQVEDMFLDPVITGAHRLRLVRSTWGGNEAPLTTGSGSIHRWLAE</sequence>
<reference evidence="1 2" key="1">
    <citation type="submission" date="2019-03" db="EMBL/GenBank/DDBJ databases">
        <title>First draft genome of Liparis tanakae, snailfish: a comprehensive survey of snailfish specific genes.</title>
        <authorList>
            <person name="Kim W."/>
            <person name="Song I."/>
            <person name="Jeong J.-H."/>
            <person name="Kim D."/>
            <person name="Kim S."/>
            <person name="Ryu S."/>
            <person name="Song J.Y."/>
            <person name="Lee S.K."/>
        </authorList>
    </citation>
    <scope>NUCLEOTIDE SEQUENCE [LARGE SCALE GENOMIC DNA]</scope>
    <source>
        <tissue evidence="1">Muscle</tissue>
    </source>
</reference>
<evidence type="ECO:0000313" key="2">
    <source>
        <dbReference type="Proteomes" id="UP000314294"/>
    </source>
</evidence>
<dbReference type="Proteomes" id="UP000314294">
    <property type="component" value="Unassembled WGS sequence"/>
</dbReference>
<comment type="caution">
    <text evidence="1">The sequence shown here is derived from an EMBL/GenBank/DDBJ whole genome shotgun (WGS) entry which is preliminary data.</text>
</comment>